<dbReference type="EMBL" id="LIIK01000026">
    <property type="protein sequence ID" value="KQM08673.1"/>
    <property type="molecule type" value="Genomic_DNA"/>
</dbReference>
<evidence type="ECO:0000259" key="1">
    <source>
        <dbReference type="Pfam" id="PF13201"/>
    </source>
</evidence>
<organism evidence="2 3">
    <name type="scientific">Candidatus [Bacteroides] periocalifornicus</name>
    <dbReference type="NCBI Taxonomy" id="1702214"/>
    <lineage>
        <taxon>Bacteria</taxon>
        <taxon>Pseudomonadati</taxon>
        <taxon>Bacteroidota</taxon>
    </lineage>
</organism>
<dbReference type="AlphaFoldDB" id="A0A0Q4B8V3"/>
<comment type="caution">
    <text evidence="2">The sequence shown here is derived from an EMBL/GenBank/DDBJ whole genome shotgun (WGS) entry which is preliminary data.</text>
</comment>
<evidence type="ECO:0000313" key="3">
    <source>
        <dbReference type="Proteomes" id="UP000054172"/>
    </source>
</evidence>
<reference evidence="2" key="1">
    <citation type="submission" date="2015-08" db="EMBL/GenBank/DDBJ databases">
        <title>Candidatus Bacteriodes Periocalifornicus.</title>
        <authorList>
            <person name="McLean J.S."/>
            <person name="Kelley S."/>
        </authorList>
    </citation>
    <scope>NUCLEOTIDE SEQUENCE [LARGE SCALE GENOMIC DNA]</scope>
    <source>
        <strain evidence="2">12B</strain>
    </source>
</reference>
<sequence>MVRLLQSIVSHRIQCLLGALVLVALLGSFTLALWGCKDETKNYEAEIVNIHFATRMGGDTVVLVSDTIRPATTQLDVTVGYQADVRHLIPVFTLSDRARADCRSGQAYDFSQPFAITVTSEDGHNVRSYVFRVNALDPPPLPPVPQDTVNSEAQLLNLRLKELEVEWEQRGARYSTEVADKVDLTSLTPLFELSKGAKADYESGTPYDFTDPLIIRVTAEDGLSASTYRISVRHKPKELSPNAEITFFRFVETELKAVFEGSTIICPVEATRDLKKLTPVYRLSKGATCDLEQAETGDFTKPRKVVVVSEDGSARSIYTVVVERKYRSEPRLEKVSLEGIEREPLEDGGIRRFIVPKGTAVDALIPKVKLGLGSTCNWREGELRDFTEPQRLVVTSEDGDHQRVYSVEVVVGDMGVPKKRGTLTSFGFKDVQCETVIEAGNVYCYVPPDTDLKTLIPTFTIKENPMDQKLGYSTGELWHKLNGKDQQIKNGETVVDFSEPHGVQVWRKYWGIPAVADVGYYMVTVRPKQDADGRAELKNLTFSGVDEKPVLRGLTYSLNVAPSVDRTKMVPTFQLSDGATANIEPGKVYDLSKPLTVQVTSRRGTVQNRYIIQVSAQANNQAEVVSFRFREIAAVPVIRGTSISCFAGSGVDLSALTPEFTLSRGATGSLESGVPLSFATPVRMKVTSEDRTITRIYTIRVEQRLNYEAELLSFRFRELEDACTIDGSTVRFTIPQGGPLPTALTPVYTLSAGATCDLPMGQPVDFTNPVKVRVTSEDKATTKVYTVIREVPGLVYDFESWDRVGSGSTAYENPRGGWTSSNVGMAVSKEITNRPAEFPVVTKTTDAHSGSYAAEIKTVELGGISGISIAAGALFLGTFDGSVVMNNPLAAPRFGIPWSGARPVLLKGWYKYKPGKKLVNKKGNTVDGTDELSVWAVLYSGAQMNARELDEPQNEGRIIAKAVLTPSVPRGDYTEFSVPFVYKRDLKPGEKLQFSIILSSSARGGKIVNGEAEYIGAVGSVLTVDDLEITLR</sequence>
<evidence type="ECO:0000313" key="2">
    <source>
        <dbReference type="EMBL" id="KQM08673.1"/>
    </source>
</evidence>
<feature type="domain" description="Putative carbohydrate metabolism" evidence="1">
    <location>
        <begin position="798"/>
        <end position="1029"/>
    </location>
</feature>
<dbReference type="Gene3D" id="2.60.120.890">
    <property type="entry name" value="BT2081, beta-jelly-roll domain"/>
    <property type="match status" value="1"/>
</dbReference>
<dbReference type="STRING" id="1702214.AL399_06050"/>
<accession>A0A0Q4B8V3</accession>
<keyword evidence="3" id="KW-1185">Reference proteome</keyword>
<dbReference type="Proteomes" id="UP000054172">
    <property type="component" value="Unassembled WGS sequence"/>
</dbReference>
<dbReference type="Pfam" id="PF13201">
    <property type="entry name" value="PCMD"/>
    <property type="match status" value="1"/>
</dbReference>
<dbReference type="InterPro" id="IPR025112">
    <property type="entry name" value="PCMD"/>
</dbReference>
<dbReference type="InterPro" id="IPR038653">
    <property type="entry name" value="Put_CMD_sf"/>
</dbReference>
<gene>
    <name evidence="2" type="ORF">AL399_06050</name>
</gene>
<proteinExistence type="predicted"/>
<dbReference type="Gene3D" id="2.60.40.2340">
    <property type="match status" value="7"/>
</dbReference>
<protein>
    <recommendedName>
        <fullName evidence="1">Putative carbohydrate metabolism domain-containing protein</fullName>
    </recommendedName>
</protein>
<name>A0A0Q4B8V3_9BACT</name>
<dbReference type="PATRIC" id="fig|1702214.3.peg.470"/>